<dbReference type="Pfam" id="PF00102">
    <property type="entry name" value="Y_phosphatase"/>
    <property type="match status" value="1"/>
</dbReference>
<keyword evidence="18" id="KW-1185">Reference proteome</keyword>
<keyword evidence="10" id="KW-0325">Glycoprotein</keyword>
<dbReference type="GO" id="GO:0004725">
    <property type="term" value="F:protein tyrosine phosphatase activity"/>
    <property type="evidence" value="ECO:0007669"/>
    <property type="project" value="UniProtKB-EC"/>
</dbReference>
<protein>
    <recommendedName>
        <fullName evidence="2">protein-tyrosine-phosphatase</fullName>
        <ecNumber evidence="2">3.1.3.48</ecNumber>
    </recommendedName>
</protein>
<evidence type="ECO:0000313" key="17">
    <source>
        <dbReference type="EMBL" id="KAK7491298.1"/>
    </source>
</evidence>
<dbReference type="SUPFAM" id="SSF52799">
    <property type="entry name" value="(Phosphotyrosine protein) phosphatases II"/>
    <property type="match status" value="1"/>
</dbReference>
<evidence type="ECO:0000256" key="4">
    <source>
        <dbReference type="ARBA" id="ARBA00022729"/>
    </source>
</evidence>
<dbReference type="SMART" id="SM00194">
    <property type="entry name" value="PTPc"/>
    <property type="match status" value="1"/>
</dbReference>
<dbReference type="InterPro" id="IPR029021">
    <property type="entry name" value="Prot-tyrosine_phosphatase-like"/>
</dbReference>
<dbReference type="PROSITE" id="PS50853">
    <property type="entry name" value="FN3"/>
    <property type="match status" value="8"/>
</dbReference>
<proteinExistence type="predicted"/>
<evidence type="ECO:0000256" key="11">
    <source>
        <dbReference type="ARBA" id="ARBA00051722"/>
    </source>
</evidence>
<evidence type="ECO:0000256" key="13">
    <source>
        <dbReference type="SAM" id="Phobius"/>
    </source>
</evidence>
<keyword evidence="6" id="KW-0378">Hydrolase</keyword>
<feature type="domain" description="Fibronectin type-III" evidence="16">
    <location>
        <begin position="1191"/>
        <end position="1283"/>
    </location>
</feature>
<feature type="non-terminal residue" evidence="17">
    <location>
        <position position="1"/>
    </location>
</feature>
<reference evidence="17 18" key="1">
    <citation type="journal article" date="2023" name="Sci. Data">
        <title>Genome assembly of the Korean intertidal mud-creeper Batillaria attramentaria.</title>
        <authorList>
            <person name="Patra A.K."/>
            <person name="Ho P.T."/>
            <person name="Jun S."/>
            <person name="Lee S.J."/>
            <person name="Kim Y."/>
            <person name="Won Y.J."/>
        </authorList>
    </citation>
    <scope>NUCLEOTIDE SEQUENCE [LARGE SCALE GENOMIC DNA]</scope>
    <source>
        <strain evidence="17">Wonlab-2016</strain>
    </source>
</reference>
<feature type="domain" description="Fibronectin type-III" evidence="16">
    <location>
        <begin position="732"/>
        <end position="823"/>
    </location>
</feature>
<dbReference type="PRINTS" id="PR00700">
    <property type="entry name" value="PRTYPHPHTASE"/>
</dbReference>
<evidence type="ECO:0000256" key="1">
    <source>
        <dbReference type="ARBA" id="ARBA00004479"/>
    </source>
</evidence>
<keyword evidence="5" id="KW-0677">Repeat</keyword>
<evidence type="ECO:0000256" key="2">
    <source>
        <dbReference type="ARBA" id="ARBA00013064"/>
    </source>
</evidence>
<evidence type="ECO:0000256" key="6">
    <source>
        <dbReference type="ARBA" id="ARBA00022801"/>
    </source>
</evidence>
<evidence type="ECO:0000256" key="7">
    <source>
        <dbReference type="ARBA" id="ARBA00022912"/>
    </source>
</evidence>
<organism evidence="17 18">
    <name type="scientific">Batillaria attramentaria</name>
    <dbReference type="NCBI Taxonomy" id="370345"/>
    <lineage>
        <taxon>Eukaryota</taxon>
        <taxon>Metazoa</taxon>
        <taxon>Spiralia</taxon>
        <taxon>Lophotrochozoa</taxon>
        <taxon>Mollusca</taxon>
        <taxon>Gastropoda</taxon>
        <taxon>Caenogastropoda</taxon>
        <taxon>Sorbeoconcha</taxon>
        <taxon>Cerithioidea</taxon>
        <taxon>Batillariidae</taxon>
        <taxon>Batillaria</taxon>
    </lineage>
</organism>
<sequence length="1911" mass="209386">GWLPSTLGQGGLDAVLTATESTVTLQFPVGDAQSYVVTWHRTQGFFLIDQFYQAPFPEDPITFTVTDLYPGVSYTFLVFKNGNTSDDRVFKQDIATVPLPPENVQVTGRTSESVLLEWEPGYNSSQTHYEAEYQASGVVETVVINSTDLVYNLTGLMPGHTYLVRIRAVVSLPDIIMDARSNNSVPATAVTLPGMPANLNVVALNTSALRATWEAGNNSLQDSFSVQYSISGDSVVTNTSCAASPCDFLVIGPPGKLFTVYVFAVKDSFLSDPISIDHNTAPVPPSKLEGTGGIRSLQLSWEMPAGSLYDSFLLSLTNTIKGDNITFNVSRNGADTSYNYAANNLVGGIGYFVRIYSVTATEKSIDSSSHLFYTFPEPVTSLSGNAINTTTLQLAWQNPFNSEYRGLMLNLTASTGQEMSYQLGIDDNSFVASGLIPGVEYTVVVVVESNVADSDPASETFRTKPEAPILESVESMEDSLLITLKGGMNGQFDKIMAQLEGDGTELTADNNGKVTFPSLTPGTEYTLNTYTVSGTEQSESYRQAVFTKPRPVQSLSVSVASSSQLDIMWDAPDLGGVDNYTVTLVPSHGAEAPVVEVVSALAFTFTDAHPGETYNVSVVANKGTESSLPVLEQNTTTPLPLMHVRVSLKGTDFVTIAWDVPSGTVYDGFAYDFPFFNETLTELPADPTSKKFESLDANSNYTVTLYVFSRHVDGNILYSLPTTFNFSTYPESVATLQKVDASETTITVNWTAPVSGDFDSYILGHKLARVNVSYTIVSVTANSTNYTFEELEPGEDYSVAIRTKLRRIYGEAVYLEALTKPLAVEGLMVEGQTADSLTIAWNTNSASTQDRFTVRQEKDGVSKSQQVDAIEGQQSYSIHLDQLLAGYAYNVTVTAVREIDTDIEESAPARIDGTTNPLPVVNMTVTAGNQLLTLTWAPAIGSKQEQYRIRYRPTLRDPEAQWLEQTAVTPTSQVPSVFPGEKYDISVYAVSGSQSSEPTNESIVVAPLPPNVGIVRELTTTSEVTLAWEHDPQVTFVEKWAVSQFGDSDSNSYDVARTAEINYTQKLTSLTAGATYRVEVVAVVLGVMSEKVVLNATAKPVINTNIRELAERTTQTEIVFEYSVRAIDTFDFFRFTLAEVPDAAPVEKDKTDTVHEVTFTGLLGGTLYTVNVVTVSGQEVSDSISQQILTVPNNVEVKMVPKPNEITVEFGSLDGSATSYQVQCKRMDDSPCGQQDVGADSPSATITALEPFTNYTFIVVTTASGNQQVKSTSQTYTVRTAEAAPSAVRNVVAQEDGLRTVQLSWEPPMALNGELKSYEIKYSGTHMATGGQDNLQVPITVLPPTTSTRLDNLKAGYTYVFMVQAVTVAVGEEGRATISLSTQAPAFDDGSSPETGKPILPSNPVISETTFTVQLVNPFSDYNGPILGYTVIVSYDPNEATDAPRLPSWEDAHRDSSVKAYQAIGNCSNLFTENSPCDRSSSRSRRAPGDPTDSVPFRLGVQTAGECSGVEYCNGPLKPETGYYVKLRAFTAAGFTDTAYSSKIRTADAPSSSSAAVIGAVVAVVVVVVIGAVIAFIIIRRKRRPRRATKHRPSGPGTARTSWDRSSMKRFSRPVKLSEFPEHVRRMAADSDFKYAEEYEDLKEVGRDQTCYAAELPVNRPKNRFTNILPYDHSRVKLLPTDDEEGSDYINANYMPGYVSKREYIATQGPLPATRDDFWRMLWEQNARNIVMLTRCMEKGREKSDHYWPADSEPKYYGDLQVVVLNETHMPDWTITEFRVSLGDNSRQVRHFHYKAWPDFGVPKNHSSLIRFVRTVREKLIKDGGPIIAHCSAGVGRSGTFIVLDHVLRLIKEKDEVDIFSIVYSLRRERVLMVQTEQQYKFIHECLSCVLEGREDEATYANIGQVNVGFE</sequence>
<dbReference type="InterPro" id="IPR050713">
    <property type="entry name" value="RTP_Phos/Ushers"/>
</dbReference>
<feature type="transmembrane region" description="Helical" evidence="13">
    <location>
        <begin position="1555"/>
        <end position="1579"/>
    </location>
</feature>
<dbReference type="InterPro" id="IPR041201">
    <property type="entry name" value="PTPRJ_TM"/>
</dbReference>
<evidence type="ECO:0000259" key="15">
    <source>
        <dbReference type="PROSITE" id="PS50056"/>
    </source>
</evidence>
<dbReference type="PANTHER" id="PTHR46957">
    <property type="entry name" value="CYTOKINE RECEPTOR"/>
    <property type="match status" value="1"/>
</dbReference>
<feature type="domain" description="Fibronectin type-III" evidence="16">
    <location>
        <begin position="1284"/>
        <end position="1385"/>
    </location>
</feature>
<evidence type="ECO:0000313" key="18">
    <source>
        <dbReference type="Proteomes" id="UP001519460"/>
    </source>
</evidence>
<dbReference type="FunFam" id="3.90.190.10:FF:000009">
    <property type="entry name" value="Receptor-type tyrosine-protein phosphatase beta"/>
    <property type="match status" value="1"/>
</dbReference>
<feature type="domain" description="Fibronectin type-III" evidence="16">
    <location>
        <begin position="378"/>
        <end position="467"/>
    </location>
</feature>
<dbReference type="InterPro" id="IPR000242">
    <property type="entry name" value="PTP_cat"/>
</dbReference>
<dbReference type="SUPFAM" id="SSF49265">
    <property type="entry name" value="Fibronectin type III"/>
    <property type="match status" value="12"/>
</dbReference>
<feature type="domain" description="Fibronectin type-III" evidence="16">
    <location>
        <begin position="916"/>
        <end position="1009"/>
    </location>
</feature>
<dbReference type="GO" id="GO:0016020">
    <property type="term" value="C:membrane"/>
    <property type="evidence" value="ECO:0007669"/>
    <property type="project" value="UniProtKB-SubCell"/>
</dbReference>
<feature type="region of interest" description="Disordered" evidence="12">
    <location>
        <begin position="1383"/>
        <end position="1402"/>
    </location>
</feature>
<dbReference type="InterPro" id="IPR003595">
    <property type="entry name" value="Tyr_Pase_cat"/>
</dbReference>
<feature type="domain" description="Tyrosine specific protein phosphatases" evidence="15">
    <location>
        <begin position="1807"/>
        <end position="1881"/>
    </location>
</feature>
<evidence type="ECO:0000256" key="9">
    <source>
        <dbReference type="ARBA" id="ARBA00023136"/>
    </source>
</evidence>
<dbReference type="GO" id="GO:0032502">
    <property type="term" value="P:developmental process"/>
    <property type="evidence" value="ECO:0007669"/>
    <property type="project" value="UniProtKB-ARBA"/>
</dbReference>
<feature type="domain" description="Fibronectin type-III" evidence="16">
    <location>
        <begin position="100"/>
        <end position="194"/>
    </location>
</feature>
<evidence type="ECO:0000256" key="10">
    <source>
        <dbReference type="ARBA" id="ARBA00023180"/>
    </source>
</evidence>
<dbReference type="EC" id="3.1.3.48" evidence="2"/>
<dbReference type="InterPro" id="IPR013783">
    <property type="entry name" value="Ig-like_fold"/>
</dbReference>
<keyword evidence="8 13" id="KW-1133">Transmembrane helix</keyword>
<keyword evidence="9 13" id="KW-0472">Membrane</keyword>
<comment type="subcellular location">
    <subcellularLocation>
        <location evidence="1">Membrane</location>
        <topology evidence="1">Single-pass type I membrane protein</topology>
    </subcellularLocation>
</comment>
<comment type="caution">
    <text evidence="17">The sequence shown here is derived from an EMBL/GenBank/DDBJ whole genome shotgun (WGS) entry which is preliminary data.</text>
</comment>
<feature type="non-terminal residue" evidence="17">
    <location>
        <position position="1911"/>
    </location>
</feature>
<evidence type="ECO:0000256" key="5">
    <source>
        <dbReference type="ARBA" id="ARBA00022737"/>
    </source>
</evidence>
<dbReference type="InterPro" id="IPR036116">
    <property type="entry name" value="FN3_sf"/>
</dbReference>
<accession>A0ABD0KWI9</accession>
<dbReference type="PROSITE" id="PS50056">
    <property type="entry name" value="TYR_PHOSPHATASE_2"/>
    <property type="match status" value="1"/>
</dbReference>
<dbReference type="PANTHER" id="PTHR46957:SF3">
    <property type="entry name" value="CYTOKINE RECEPTOR"/>
    <property type="match status" value="1"/>
</dbReference>
<feature type="region of interest" description="Disordered" evidence="12">
    <location>
        <begin position="1585"/>
        <end position="1605"/>
    </location>
</feature>
<dbReference type="Pfam" id="PF18861">
    <property type="entry name" value="PTP_tm"/>
    <property type="match status" value="1"/>
</dbReference>
<dbReference type="Pfam" id="PF00041">
    <property type="entry name" value="fn3"/>
    <property type="match status" value="5"/>
</dbReference>
<evidence type="ECO:0000256" key="8">
    <source>
        <dbReference type="ARBA" id="ARBA00022989"/>
    </source>
</evidence>
<evidence type="ECO:0000259" key="16">
    <source>
        <dbReference type="PROSITE" id="PS50853"/>
    </source>
</evidence>
<dbReference type="SMART" id="SM00404">
    <property type="entry name" value="PTPc_motif"/>
    <property type="match status" value="1"/>
</dbReference>
<feature type="domain" description="Tyrosine-protein phosphatase" evidence="14">
    <location>
        <begin position="1635"/>
        <end position="1890"/>
    </location>
</feature>
<dbReference type="SMART" id="SM00060">
    <property type="entry name" value="FN3"/>
    <property type="match status" value="16"/>
</dbReference>
<feature type="domain" description="Fibronectin type-III" evidence="16">
    <location>
        <begin position="551"/>
        <end position="640"/>
    </location>
</feature>
<dbReference type="InterPro" id="IPR003961">
    <property type="entry name" value="FN3_dom"/>
</dbReference>
<comment type="catalytic activity">
    <reaction evidence="11">
        <text>O-phospho-L-tyrosyl-[protein] + H2O = L-tyrosyl-[protein] + phosphate</text>
        <dbReference type="Rhea" id="RHEA:10684"/>
        <dbReference type="Rhea" id="RHEA-COMP:10136"/>
        <dbReference type="Rhea" id="RHEA-COMP:20101"/>
        <dbReference type="ChEBI" id="CHEBI:15377"/>
        <dbReference type="ChEBI" id="CHEBI:43474"/>
        <dbReference type="ChEBI" id="CHEBI:46858"/>
        <dbReference type="ChEBI" id="CHEBI:61978"/>
        <dbReference type="EC" id="3.1.3.48"/>
    </reaction>
</comment>
<gene>
    <name evidence="17" type="ORF">BaRGS_00017399</name>
</gene>
<keyword evidence="7" id="KW-0904">Protein phosphatase</keyword>
<dbReference type="Gene3D" id="3.90.190.10">
    <property type="entry name" value="Protein tyrosine phosphatase superfamily"/>
    <property type="match status" value="1"/>
</dbReference>
<dbReference type="Proteomes" id="UP001519460">
    <property type="component" value="Unassembled WGS sequence"/>
</dbReference>
<evidence type="ECO:0000256" key="3">
    <source>
        <dbReference type="ARBA" id="ARBA00022692"/>
    </source>
</evidence>
<feature type="domain" description="Fibronectin type-III" evidence="16">
    <location>
        <begin position="281"/>
        <end position="377"/>
    </location>
</feature>
<dbReference type="Gene3D" id="2.60.40.10">
    <property type="entry name" value="Immunoglobulins"/>
    <property type="match status" value="11"/>
</dbReference>
<dbReference type="CDD" id="cd14548">
    <property type="entry name" value="R3-PTPc"/>
    <property type="match status" value="1"/>
</dbReference>
<name>A0ABD0KWI9_9CAEN</name>
<evidence type="ECO:0000259" key="14">
    <source>
        <dbReference type="PROSITE" id="PS50055"/>
    </source>
</evidence>
<dbReference type="PROSITE" id="PS50055">
    <property type="entry name" value="TYR_PHOSPHATASE_PTP"/>
    <property type="match status" value="1"/>
</dbReference>
<dbReference type="EMBL" id="JACVVK020000116">
    <property type="protein sequence ID" value="KAK7491298.1"/>
    <property type="molecule type" value="Genomic_DNA"/>
</dbReference>
<evidence type="ECO:0000256" key="12">
    <source>
        <dbReference type="SAM" id="MobiDB-lite"/>
    </source>
</evidence>
<dbReference type="InterPro" id="IPR000387">
    <property type="entry name" value="Tyr_Pase_dom"/>
</dbReference>
<dbReference type="CDD" id="cd00063">
    <property type="entry name" value="FN3"/>
    <property type="match status" value="7"/>
</dbReference>
<keyword evidence="3 13" id="KW-0812">Transmembrane</keyword>
<feature type="region of interest" description="Disordered" evidence="12">
    <location>
        <begin position="1474"/>
        <end position="1495"/>
    </location>
</feature>
<keyword evidence="4" id="KW-0732">Signal</keyword>